<evidence type="ECO:0000313" key="6">
    <source>
        <dbReference type="Proteomes" id="UP001611494"/>
    </source>
</evidence>
<evidence type="ECO:0000256" key="3">
    <source>
        <dbReference type="ARBA" id="ARBA00023002"/>
    </source>
</evidence>
<evidence type="ECO:0000256" key="1">
    <source>
        <dbReference type="ARBA" id="ARBA00009986"/>
    </source>
</evidence>
<protein>
    <submittedName>
        <fullName evidence="5">NAD-dependent succinate-semialdehyde dehydrogenase</fullName>
    </submittedName>
</protein>
<dbReference type="InterPro" id="IPR016163">
    <property type="entry name" value="Ald_DH_C"/>
</dbReference>
<evidence type="ECO:0000313" key="5">
    <source>
        <dbReference type="EMBL" id="MFI2228671.1"/>
    </source>
</evidence>
<dbReference type="Gene3D" id="3.40.605.10">
    <property type="entry name" value="Aldehyde Dehydrogenase, Chain A, domain 1"/>
    <property type="match status" value="1"/>
</dbReference>
<dbReference type="Gene3D" id="3.40.309.10">
    <property type="entry name" value="Aldehyde Dehydrogenase, Chain A, domain 2"/>
    <property type="match status" value="1"/>
</dbReference>
<dbReference type="PANTHER" id="PTHR43217">
    <property type="entry name" value="SUCCINATE SEMIALDEHYDE DEHYDROGENASE [NAD(P)+] SAD"/>
    <property type="match status" value="1"/>
</dbReference>
<dbReference type="InterPro" id="IPR016161">
    <property type="entry name" value="Ald_DH/histidinol_DH"/>
</dbReference>
<reference evidence="5 6" key="1">
    <citation type="submission" date="2024-10" db="EMBL/GenBank/DDBJ databases">
        <title>The Natural Products Discovery Center: Release of the First 8490 Sequenced Strains for Exploring Actinobacteria Biosynthetic Diversity.</title>
        <authorList>
            <person name="Kalkreuter E."/>
            <person name="Kautsar S.A."/>
            <person name="Yang D."/>
            <person name="Bader C.D."/>
            <person name="Teijaro C.N."/>
            <person name="Fluegel L."/>
            <person name="Davis C.M."/>
            <person name="Simpson J.R."/>
            <person name="Lauterbach L."/>
            <person name="Steele A.D."/>
            <person name="Gui C."/>
            <person name="Meng S."/>
            <person name="Li G."/>
            <person name="Viehrig K."/>
            <person name="Ye F."/>
            <person name="Su P."/>
            <person name="Kiefer A.F."/>
            <person name="Nichols A."/>
            <person name="Cepeda A.J."/>
            <person name="Yan W."/>
            <person name="Fan B."/>
            <person name="Jiang Y."/>
            <person name="Adhikari A."/>
            <person name="Zheng C.-J."/>
            <person name="Schuster L."/>
            <person name="Cowan T.M."/>
            <person name="Smanski M.J."/>
            <person name="Chevrette M.G."/>
            <person name="De Carvalho L.P.S."/>
            <person name="Shen B."/>
        </authorList>
    </citation>
    <scope>NUCLEOTIDE SEQUENCE [LARGE SCALE GENOMIC DNA]</scope>
    <source>
        <strain evidence="5 6">NPDC019377</strain>
    </source>
</reference>
<accession>A0ABW7VPY7</accession>
<dbReference type="InterPro" id="IPR015590">
    <property type="entry name" value="Aldehyde_DH_dom"/>
</dbReference>
<dbReference type="Proteomes" id="UP001611494">
    <property type="component" value="Unassembled WGS sequence"/>
</dbReference>
<evidence type="ECO:0000259" key="4">
    <source>
        <dbReference type="Pfam" id="PF00171"/>
    </source>
</evidence>
<dbReference type="EMBL" id="JBIRYL010000001">
    <property type="protein sequence ID" value="MFI2228671.1"/>
    <property type="molecule type" value="Genomic_DNA"/>
</dbReference>
<dbReference type="InterPro" id="IPR016162">
    <property type="entry name" value="Ald_DH_N"/>
</dbReference>
<keyword evidence="3" id="KW-0560">Oxidoreductase</keyword>
<dbReference type="PANTHER" id="PTHR43217:SF1">
    <property type="entry name" value="SUCCINATE SEMIALDEHYDE DEHYDROGENASE [NAD(P)+] SAD"/>
    <property type="match status" value="1"/>
</dbReference>
<feature type="domain" description="Aldehyde dehydrogenase" evidence="4">
    <location>
        <begin position="4"/>
        <end position="456"/>
    </location>
</feature>
<dbReference type="InterPro" id="IPR044148">
    <property type="entry name" value="ALDH_GabD1-like"/>
</dbReference>
<proteinExistence type="inferred from homology"/>
<keyword evidence="2" id="KW-0521">NADP</keyword>
<comment type="similarity">
    <text evidence="1">Belongs to the aldehyde dehydrogenase family.</text>
</comment>
<gene>
    <name evidence="5" type="ORF">ACH49Z_02315</name>
</gene>
<sequence>MTATITTVNPATGQPIEIYPTMSDATIDKVVDTAAAAQQQWAQRDFASRGQTLRAAAAELRRRRDDLALLVTREMGKPLTESRAEVEKCAVGLEYYADHAADFLADETYATSADQSWVSYEPVGIVLAIMPWNFPLWQVFRFAAPALMAGNAALLKHSPNTTGSALESEQILRAAGLPEGLFTALLIAEPDVPATTERLIADPRIGAVTITGSERAGSSVGAIAGREIKKSVLELGGSDPFIVLADADLPRVAALAARGRFLNAGQSCLSPKRFIVDTSVVEEFTELLVQHVGRLRVGDPEADGTDIGPLARRDLMDAIDRQVQAAVAQGATVLHGGQALDTPGFFYAPTVLGQVRKGMPVYEEETFGPVATIIAVDGPDEAVAVANDTRFGLGASVWGADLDNAVAVGKRIESGACFVNAVVASDARMPFGGTKRSGYGRELASAGIREFVNVRTWWAMKEPGAQAPVSE</sequence>
<name>A0ABW7VPY7_9NOCA</name>
<keyword evidence="6" id="KW-1185">Reference proteome</keyword>
<dbReference type="InterPro" id="IPR047110">
    <property type="entry name" value="GABD/Sad-like"/>
</dbReference>
<dbReference type="RefSeq" id="WP_397059005.1">
    <property type="nucleotide sequence ID" value="NZ_JBIRYL010000001.1"/>
</dbReference>
<dbReference type="SUPFAM" id="SSF53720">
    <property type="entry name" value="ALDH-like"/>
    <property type="match status" value="1"/>
</dbReference>
<organism evidence="5 6">
    <name type="scientific">Nocardia testacea</name>
    <dbReference type="NCBI Taxonomy" id="248551"/>
    <lineage>
        <taxon>Bacteria</taxon>
        <taxon>Bacillati</taxon>
        <taxon>Actinomycetota</taxon>
        <taxon>Actinomycetes</taxon>
        <taxon>Mycobacteriales</taxon>
        <taxon>Nocardiaceae</taxon>
        <taxon>Nocardia</taxon>
    </lineage>
</organism>
<evidence type="ECO:0000256" key="2">
    <source>
        <dbReference type="ARBA" id="ARBA00022857"/>
    </source>
</evidence>
<dbReference type="Pfam" id="PF00171">
    <property type="entry name" value="Aldedh"/>
    <property type="match status" value="1"/>
</dbReference>
<comment type="caution">
    <text evidence="5">The sequence shown here is derived from an EMBL/GenBank/DDBJ whole genome shotgun (WGS) entry which is preliminary data.</text>
</comment>
<dbReference type="CDD" id="cd07100">
    <property type="entry name" value="ALDH_SSADH1_GabD1"/>
    <property type="match status" value="1"/>
</dbReference>